<dbReference type="GO" id="GO:0047751">
    <property type="term" value="F:3-oxo-5-alpha-steroid 4-dehydrogenase (NADP+) activity"/>
    <property type="evidence" value="ECO:0007669"/>
    <property type="project" value="UniProtKB-EC"/>
</dbReference>
<gene>
    <name evidence="24" type="primary">SRD5A2</name>
</gene>
<evidence type="ECO:0000256" key="3">
    <source>
        <dbReference type="ARBA" id="ARBA00007742"/>
    </source>
</evidence>
<comment type="catalytic activity">
    <reaction evidence="20">
        <text>androst-4-ene-3,17-dione + NADPH + H(+) = 5alpha-androstan-3,17-dione + NADP(+)</text>
        <dbReference type="Rhea" id="RHEA:50816"/>
        <dbReference type="ChEBI" id="CHEBI:15378"/>
        <dbReference type="ChEBI" id="CHEBI:15994"/>
        <dbReference type="ChEBI" id="CHEBI:16422"/>
        <dbReference type="ChEBI" id="CHEBI:57783"/>
        <dbReference type="ChEBI" id="CHEBI:58349"/>
    </reaction>
    <physiologicalReaction direction="left-to-right" evidence="20">
        <dbReference type="Rhea" id="RHEA:50817"/>
    </physiologicalReaction>
</comment>
<dbReference type="InterPro" id="IPR016636">
    <property type="entry name" value="3-oxo-5-alpha-steroid_4-DH"/>
</dbReference>
<organism evidence="24">
    <name type="scientific">Hydra vulgaris</name>
    <name type="common">Hydra</name>
    <name type="synonym">Hydra attenuata</name>
    <dbReference type="NCBI Taxonomy" id="6087"/>
    <lineage>
        <taxon>Eukaryota</taxon>
        <taxon>Metazoa</taxon>
        <taxon>Cnidaria</taxon>
        <taxon>Hydrozoa</taxon>
        <taxon>Hydroidolina</taxon>
        <taxon>Anthoathecata</taxon>
        <taxon>Aplanulata</taxon>
        <taxon>Hydridae</taxon>
        <taxon>Hydra</taxon>
    </lineage>
</organism>
<feature type="domain" description="3-oxo-5-alpha-steroid 4-dehydrogenase C-terminal" evidence="23">
    <location>
        <begin position="133"/>
        <end position="279"/>
    </location>
</feature>
<evidence type="ECO:0000256" key="1">
    <source>
        <dbReference type="ARBA" id="ARBA00004154"/>
    </source>
</evidence>
<feature type="transmembrane region" description="Helical" evidence="22">
    <location>
        <begin position="29"/>
        <end position="53"/>
    </location>
</feature>
<dbReference type="InterPro" id="IPR039357">
    <property type="entry name" value="SRD5A/TECR"/>
</dbReference>
<feature type="non-terminal residue" evidence="24">
    <location>
        <position position="1"/>
    </location>
</feature>
<evidence type="ECO:0000256" key="13">
    <source>
        <dbReference type="ARBA" id="ARBA00023098"/>
    </source>
</evidence>
<dbReference type="PANTHER" id="PTHR10556">
    <property type="entry name" value="3-OXO-5-ALPHA-STEROID 4-DEHYDROGENASE"/>
    <property type="match status" value="1"/>
</dbReference>
<evidence type="ECO:0000256" key="12">
    <source>
        <dbReference type="ARBA" id="ARBA00023002"/>
    </source>
</evidence>
<comment type="function">
    <text evidence="15">Converts testosterone into 5-alpha-dihydrotestosterone and progesterone or corticosterone into their corresponding 5-alpha-3-oxosteroids. It plays a central role in sexual differentiation and androgen physiology.</text>
</comment>
<dbReference type="FunFam" id="1.20.120.1630:FF:000002">
    <property type="entry name" value="Steroid 5 alpha-reductase 1"/>
    <property type="match status" value="1"/>
</dbReference>
<dbReference type="GO" id="GO:0030154">
    <property type="term" value="P:cell differentiation"/>
    <property type="evidence" value="ECO:0007669"/>
    <property type="project" value="UniProtKB-KW"/>
</dbReference>
<name>T2MG82_HYDVU</name>
<sequence>MEQNLTVFSYKTLEFETFLNLFMQREQEILNSVTTSIFTGGFIVFITTLWLPAPYGRYSYTGKLFLLPISPRFGWFLQELPAFLVPCIVIGSSCLSNSQYKFSRLQLTVLGCFVLHYLIRTFYYSYNINGGKSSPLIGYLLAGSFCFINGYIQSRGMLLSKSTLDDNLTRVVFGILIFLVGLAINVHSDFLLSNLRQPGETDYKIPKGGLFNVVSCANYTGEITEWIGFAIAAWNLYAFSFAYFTMAFLVPRAIRHHRFYQEKFKDYPKNRKAVLPFLL</sequence>
<accession>T2MG82</accession>
<keyword evidence="7" id="KW-0256">Endoplasmic reticulum</keyword>
<proteinExistence type="evidence at transcript level"/>
<evidence type="ECO:0000256" key="2">
    <source>
        <dbReference type="ARBA" id="ARBA00004477"/>
    </source>
</evidence>
<evidence type="ECO:0000256" key="18">
    <source>
        <dbReference type="ARBA" id="ARBA00042579"/>
    </source>
</evidence>
<keyword evidence="10" id="KW-0726">Sexual differentiation</keyword>
<evidence type="ECO:0000256" key="7">
    <source>
        <dbReference type="ARBA" id="ARBA00022824"/>
    </source>
</evidence>
<evidence type="ECO:0000256" key="20">
    <source>
        <dbReference type="ARBA" id="ARBA00049166"/>
    </source>
</evidence>
<evidence type="ECO:0000313" key="24">
    <source>
        <dbReference type="EMBL" id="CDG71106.1"/>
    </source>
</evidence>
<dbReference type="AlphaFoldDB" id="T2MG82"/>
<protein>
    <recommendedName>
        <fullName evidence="16">3-oxo-5-alpha-steroid 4-dehydrogenase 1</fullName>
        <ecNumber evidence="4">1.3.1.22</ecNumber>
    </recommendedName>
    <alternativeName>
        <fullName evidence="17">SR type 1</fullName>
    </alternativeName>
    <alternativeName>
        <fullName evidence="18">Steroid 5-alpha-reductase 1</fullName>
    </alternativeName>
</protein>
<dbReference type="PIRSF" id="PIRSF015596">
    <property type="entry name" value="5_alpha-SR2"/>
    <property type="match status" value="1"/>
</dbReference>
<evidence type="ECO:0000256" key="19">
    <source>
        <dbReference type="ARBA" id="ARBA00048292"/>
    </source>
</evidence>
<dbReference type="EMBL" id="HAAD01004874">
    <property type="protein sequence ID" value="CDG71106.1"/>
    <property type="molecule type" value="mRNA"/>
</dbReference>
<comment type="catalytic activity">
    <reaction evidence="21">
        <text>17beta-hydroxy-5alpha-androstan-3-one + NADP(+) = testosterone + NADPH + H(+)</text>
        <dbReference type="Rhea" id="RHEA:50820"/>
        <dbReference type="ChEBI" id="CHEBI:15378"/>
        <dbReference type="ChEBI" id="CHEBI:16330"/>
        <dbReference type="ChEBI" id="CHEBI:17347"/>
        <dbReference type="ChEBI" id="CHEBI:57783"/>
        <dbReference type="ChEBI" id="CHEBI:58349"/>
        <dbReference type="EC" id="1.3.1.22"/>
    </reaction>
    <physiologicalReaction direction="right-to-left" evidence="21">
        <dbReference type="Rhea" id="RHEA:50822"/>
    </physiologicalReaction>
</comment>
<evidence type="ECO:0000256" key="9">
    <source>
        <dbReference type="ARBA" id="ARBA00022857"/>
    </source>
</evidence>
<keyword evidence="5 22" id="KW-0812">Transmembrane</keyword>
<dbReference type="Pfam" id="PF02544">
    <property type="entry name" value="Steroid_dh"/>
    <property type="match status" value="1"/>
</dbReference>
<feature type="transmembrane region" description="Helical" evidence="22">
    <location>
        <begin position="107"/>
        <end position="124"/>
    </location>
</feature>
<evidence type="ECO:0000256" key="17">
    <source>
        <dbReference type="ARBA" id="ARBA00041664"/>
    </source>
</evidence>
<keyword evidence="11 22" id="KW-1133">Transmembrane helix</keyword>
<dbReference type="PANTHER" id="PTHR10556:SF57">
    <property type="entry name" value="3-OXO-5-ALPHA-STEROID 4-DEHYDROGENASE 1"/>
    <property type="match status" value="1"/>
</dbReference>
<dbReference type="GO" id="GO:0006702">
    <property type="term" value="P:androgen biosynthetic process"/>
    <property type="evidence" value="ECO:0007669"/>
    <property type="project" value="UniProtKB-ARBA"/>
</dbReference>
<reference evidence="24" key="1">
    <citation type="journal article" date="2013" name="Genome Biol. Evol.">
        <title>Punctuated emergences of genetic and phenotypic innovations in eumetazoan, bilaterian, euteleostome, and hominidae ancestors.</title>
        <authorList>
            <person name="Wenger Y."/>
            <person name="Galliot B."/>
        </authorList>
    </citation>
    <scope>NUCLEOTIDE SEQUENCE</scope>
    <source>
        <tissue evidence="24">Whole animals</tissue>
    </source>
</reference>
<evidence type="ECO:0000256" key="21">
    <source>
        <dbReference type="ARBA" id="ARBA00049397"/>
    </source>
</evidence>
<keyword evidence="13" id="KW-0443">Lipid metabolism</keyword>
<keyword evidence="6" id="KW-0221">Differentiation</keyword>
<evidence type="ECO:0000256" key="10">
    <source>
        <dbReference type="ARBA" id="ARBA00022928"/>
    </source>
</evidence>
<feature type="transmembrane region" description="Helical" evidence="22">
    <location>
        <begin position="136"/>
        <end position="152"/>
    </location>
</feature>
<dbReference type="InterPro" id="IPR001104">
    <property type="entry name" value="3-oxo-5_a-steroid_4-DH_C"/>
</dbReference>
<dbReference type="GO" id="GO:0005789">
    <property type="term" value="C:endoplasmic reticulum membrane"/>
    <property type="evidence" value="ECO:0007669"/>
    <property type="project" value="UniProtKB-SubCell"/>
</dbReference>
<comment type="similarity">
    <text evidence="3">Belongs to the steroid 5-alpha reductase family.</text>
</comment>
<dbReference type="Gene3D" id="1.20.120.1630">
    <property type="match status" value="1"/>
</dbReference>
<evidence type="ECO:0000256" key="8">
    <source>
        <dbReference type="ARBA" id="ARBA00022848"/>
    </source>
</evidence>
<evidence type="ECO:0000256" key="6">
    <source>
        <dbReference type="ARBA" id="ARBA00022782"/>
    </source>
</evidence>
<dbReference type="EC" id="1.3.1.22" evidence="4"/>
<comment type="catalytic activity">
    <reaction evidence="19">
        <text>5alpha-pregnane-3,20-dione + NADP(+) = progesterone + NADPH + H(+)</text>
        <dbReference type="Rhea" id="RHEA:21952"/>
        <dbReference type="ChEBI" id="CHEBI:15378"/>
        <dbReference type="ChEBI" id="CHEBI:17026"/>
        <dbReference type="ChEBI" id="CHEBI:28952"/>
        <dbReference type="ChEBI" id="CHEBI:57783"/>
        <dbReference type="ChEBI" id="CHEBI:58349"/>
        <dbReference type="EC" id="1.3.1.22"/>
    </reaction>
    <physiologicalReaction direction="right-to-left" evidence="19">
        <dbReference type="Rhea" id="RHEA:21954"/>
    </physiologicalReaction>
</comment>
<evidence type="ECO:0000256" key="11">
    <source>
        <dbReference type="ARBA" id="ARBA00022989"/>
    </source>
</evidence>
<evidence type="ECO:0000256" key="22">
    <source>
        <dbReference type="SAM" id="Phobius"/>
    </source>
</evidence>
<evidence type="ECO:0000256" key="14">
    <source>
        <dbReference type="ARBA" id="ARBA00023136"/>
    </source>
</evidence>
<evidence type="ECO:0000256" key="4">
    <source>
        <dbReference type="ARBA" id="ARBA00012049"/>
    </source>
</evidence>
<dbReference type="GO" id="GO:0007548">
    <property type="term" value="P:sex differentiation"/>
    <property type="evidence" value="ECO:0007669"/>
    <property type="project" value="UniProtKB-KW"/>
</dbReference>
<keyword evidence="12" id="KW-0560">Oxidoreductase</keyword>
<dbReference type="OrthoDB" id="302728at2759"/>
<evidence type="ECO:0000256" key="5">
    <source>
        <dbReference type="ARBA" id="ARBA00022692"/>
    </source>
</evidence>
<feature type="transmembrane region" description="Helical" evidence="22">
    <location>
        <begin position="73"/>
        <end position="95"/>
    </location>
</feature>
<keyword evidence="8" id="KW-0492">Microsome</keyword>
<evidence type="ECO:0000256" key="15">
    <source>
        <dbReference type="ARBA" id="ARBA00037789"/>
    </source>
</evidence>
<feature type="transmembrane region" description="Helical" evidence="22">
    <location>
        <begin position="168"/>
        <end position="186"/>
    </location>
</feature>
<keyword evidence="9" id="KW-0521">NADP</keyword>
<comment type="subcellular location">
    <subcellularLocation>
        <location evidence="2">Endoplasmic reticulum membrane</location>
        <topology evidence="2">Multi-pass membrane protein</topology>
    </subcellularLocation>
    <subcellularLocation>
        <location evidence="1">Microsome membrane</location>
        <topology evidence="1">Multi-pass membrane protein</topology>
    </subcellularLocation>
</comment>
<feature type="transmembrane region" description="Helical" evidence="22">
    <location>
        <begin position="226"/>
        <end position="250"/>
    </location>
</feature>
<dbReference type="PROSITE" id="PS50244">
    <property type="entry name" value="S5A_REDUCTASE"/>
    <property type="match status" value="1"/>
</dbReference>
<evidence type="ECO:0000256" key="16">
    <source>
        <dbReference type="ARBA" id="ARBA00039428"/>
    </source>
</evidence>
<evidence type="ECO:0000259" key="23">
    <source>
        <dbReference type="Pfam" id="PF02544"/>
    </source>
</evidence>
<keyword evidence="14 22" id="KW-0472">Membrane</keyword>